<accession>A0A382XQU1</accession>
<reference evidence="1" key="1">
    <citation type="submission" date="2018-05" db="EMBL/GenBank/DDBJ databases">
        <authorList>
            <person name="Lanie J.A."/>
            <person name="Ng W.-L."/>
            <person name="Kazmierczak K.M."/>
            <person name="Andrzejewski T.M."/>
            <person name="Davidsen T.M."/>
            <person name="Wayne K.J."/>
            <person name="Tettelin H."/>
            <person name="Glass J.I."/>
            <person name="Rusch D."/>
            <person name="Podicherti R."/>
            <person name="Tsui H.-C.T."/>
            <person name="Winkler M.E."/>
        </authorList>
    </citation>
    <scope>NUCLEOTIDE SEQUENCE</scope>
</reference>
<evidence type="ECO:0000313" key="1">
    <source>
        <dbReference type="EMBL" id="SVD73353.1"/>
    </source>
</evidence>
<gene>
    <name evidence="1" type="ORF">METZ01_LOCUS426207</name>
</gene>
<name>A0A382XQU1_9ZZZZ</name>
<proteinExistence type="predicted"/>
<organism evidence="1">
    <name type="scientific">marine metagenome</name>
    <dbReference type="NCBI Taxonomy" id="408172"/>
    <lineage>
        <taxon>unclassified sequences</taxon>
        <taxon>metagenomes</taxon>
        <taxon>ecological metagenomes</taxon>
    </lineage>
</organism>
<sequence length="122" mass="14647">MKMIRIILIQQIYCILFFVFLLSTSLVLANQYSQEDLNAIKEYMKENKPVYQGKIYNIREPIKLEYNPPRQFTLSTNTFGPQEQNEYSNRFIIHTEKLDQHEIANFIQEYKEAEIKRIPIPK</sequence>
<feature type="non-terminal residue" evidence="1">
    <location>
        <position position="122"/>
    </location>
</feature>
<dbReference type="EMBL" id="UINC01169689">
    <property type="protein sequence ID" value="SVD73353.1"/>
    <property type="molecule type" value="Genomic_DNA"/>
</dbReference>
<dbReference type="AlphaFoldDB" id="A0A382XQU1"/>
<protein>
    <submittedName>
        <fullName evidence="1">Uncharacterized protein</fullName>
    </submittedName>
</protein>